<dbReference type="InterPro" id="IPR036890">
    <property type="entry name" value="HATPase_C_sf"/>
</dbReference>
<dbReference type="SMART" id="SM00387">
    <property type="entry name" value="HATPase_c"/>
    <property type="match status" value="1"/>
</dbReference>
<dbReference type="InterPro" id="IPR005467">
    <property type="entry name" value="His_kinase_dom"/>
</dbReference>
<proteinExistence type="predicted"/>
<dbReference type="KEGG" id="daer:H9K75_18465"/>
<dbReference type="PROSITE" id="PS50885">
    <property type="entry name" value="HAMP"/>
    <property type="match status" value="1"/>
</dbReference>
<protein>
    <recommendedName>
        <fullName evidence="3">histidine kinase</fullName>
        <ecNumber evidence="3">2.7.13.3</ecNumber>
    </recommendedName>
</protein>
<evidence type="ECO:0000259" key="12">
    <source>
        <dbReference type="PROSITE" id="PS50109"/>
    </source>
</evidence>
<dbReference type="RefSeq" id="WP_187723717.1">
    <property type="nucleotide sequence ID" value="NZ_CP060783.1"/>
</dbReference>
<dbReference type="PROSITE" id="PS50109">
    <property type="entry name" value="HIS_KIN"/>
    <property type="match status" value="1"/>
</dbReference>
<organism evidence="14 15">
    <name type="scientific">Diaphorobacter aerolatus</name>
    <dbReference type="NCBI Taxonomy" id="1288495"/>
    <lineage>
        <taxon>Bacteria</taxon>
        <taxon>Pseudomonadati</taxon>
        <taxon>Pseudomonadota</taxon>
        <taxon>Betaproteobacteria</taxon>
        <taxon>Burkholderiales</taxon>
        <taxon>Comamonadaceae</taxon>
        <taxon>Diaphorobacter</taxon>
    </lineage>
</organism>
<evidence type="ECO:0000256" key="4">
    <source>
        <dbReference type="ARBA" id="ARBA00022553"/>
    </source>
</evidence>
<dbReference type="PANTHER" id="PTHR45436:SF5">
    <property type="entry name" value="SENSOR HISTIDINE KINASE TRCS"/>
    <property type="match status" value="1"/>
</dbReference>
<dbReference type="InterPro" id="IPR004358">
    <property type="entry name" value="Sig_transdc_His_kin-like_C"/>
</dbReference>
<evidence type="ECO:0000256" key="2">
    <source>
        <dbReference type="ARBA" id="ARBA00004370"/>
    </source>
</evidence>
<dbReference type="GO" id="GO:0004673">
    <property type="term" value="F:protein histidine kinase activity"/>
    <property type="evidence" value="ECO:0007669"/>
    <property type="project" value="UniProtKB-EC"/>
</dbReference>
<comment type="catalytic activity">
    <reaction evidence="1">
        <text>ATP + protein L-histidine = ADP + protein N-phospho-L-histidine.</text>
        <dbReference type="EC" id="2.7.13.3"/>
    </reaction>
</comment>
<dbReference type="InterPro" id="IPR003594">
    <property type="entry name" value="HATPase_dom"/>
</dbReference>
<evidence type="ECO:0000256" key="7">
    <source>
        <dbReference type="ARBA" id="ARBA00022777"/>
    </source>
</evidence>
<feature type="transmembrane region" description="Helical" evidence="11">
    <location>
        <begin position="196"/>
        <end position="219"/>
    </location>
</feature>
<evidence type="ECO:0000256" key="8">
    <source>
        <dbReference type="ARBA" id="ARBA00022989"/>
    </source>
</evidence>
<dbReference type="InterPro" id="IPR003660">
    <property type="entry name" value="HAMP_dom"/>
</dbReference>
<evidence type="ECO:0000256" key="3">
    <source>
        <dbReference type="ARBA" id="ARBA00012438"/>
    </source>
</evidence>
<keyword evidence="7 14" id="KW-0418">Kinase</keyword>
<feature type="domain" description="HAMP" evidence="13">
    <location>
        <begin position="216"/>
        <end position="267"/>
    </location>
</feature>
<name>A0A7H0GIC3_9BURK</name>
<dbReference type="EC" id="2.7.13.3" evidence="3"/>
<dbReference type="GO" id="GO:0000160">
    <property type="term" value="P:phosphorelay signal transduction system"/>
    <property type="evidence" value="ECO:0007669"/>
    <property type="project" value="UniProtKB-KW"/>
</dbReference>
<keyword evidence="9" id="KW-0902">Two-component regulatory system</keyword>
<dbReference type="InterPro" id="IPR050428">
    <property type="entry name" value="TCS_sensor_his_kinase"/>
</dbReference>
<evidence type="ECO:0000313" key="15">
    <source>
        <dbReference type="Proteomes" id="UP000516028"/>
    </source>
</evidence>
<dbReference type="AlphaFoldDB" id="A0A7H0GIC3"/>
<sequence length="482" mass="52588">MSEPLDPQASAATAPSSGSLRARLLIASLAWIIAALALTGWGLRNLFKEHVHQQLEARLLLHLNQLSVAVNVGPDGTLAVAMLGGEPLFDKPLSGMYWQVDELEINAQKQPEVKREAVARSRSLWDQALALTRVAESAETGRNYRTTTLSDGEGRTLLAVTRNLQLPETQAPPLRLTVAADQMLTAEPLQHFTSMLVLTLAALAVGLAIAVLIQLQLALRPLQSLRQRLAAVRSGDTRTLEGRFPRELQPLVSEFNKVLNTNAEIVQRARTQAGNLAHAVHTPLTIMSNAAECENTAFAQLVRDQSAVARRQIDHHLARARAASAARATGLRTPVREHLLALLRTMEKLHADRHLQFTLGEVPAQLAFRGEEQDFYELMGNLVDNSGKWARSQVEISARAIDAQRLELNVDDDGPGLSAEQRGLAFQRGVRLDEQRPGSGLGLDIVRDLAQTYGGEITALPSPLGGLRMQLRLPLSSPAKND</sequence>
<keyword evidence="10 11" id="KW-0472">Membrane</keyword>
<evidence type="ECO:0000313" key="14">
    <source>
        <dbReference type="EMBL" id="QNP48039.1"/>
    </source>
</evidence>
<dbReference type="SUPFAM" id="SSF55874">
    <property type="entry name" value="ATPase domain of HSP90 chaperone/DNA topoisomerase II/histidine kinase"/>
    <property type="match status" value="1"/>
</dbReference>
<evidence type="ECO:0000256" key="1">
    <source>
        <dbReference type="ARBA" id="ARBA00000085"/>
    </source>
</evidence>
<comment type="subcellular location">
    <subcellularLocation>
        <location evidence="2">Membrane</location>
    </subcellularLocation>
</comment>
<evidence type="ECO:0000259" key="13">
    <source>
        <dbReference type="PROSITE" id="PS50885"/>
    </source>
</evidence>
<dbReference type="PANTHER" id="PTHR45436">
    <property type="entry name" value="SENSOR HISTIDINE KINASE YKOH"/>
    <property type="match status" value="1"/>
</dbReference>
<keyword evidence="8 11" id="KW-1133">Transmembrane helix</keyword>
<evidence type="ECO:0000256" key="10">
    <source>
        <dbReference type="ARBA" id="ARBA00023136"/>
    </source>
</evidence>
<keyword evidence="5" id="KW-0808">Transferase</keyword>
<dbReference type="EMBL" id="CP060783">
    <property type="protein sequence ID" value="QNP48039.1"/>
    <property type="molecule type" value="Genomic_DNA"/>
</dbReference>
<accession>A0A7H0GIC3</accession>
<feature type="domain" description="Histidine kinase" evidence="12">
    <location>
        <begin position="275"/>
        <end position="477"/>
    </location>
</feature>
<evidence type="ECO:0000256" key="11">
    <source>
        <dbReference type="SAM" id="Phobius"/>
    </source>
</evidence>
<reference evidence="14 15" key="1">
    <citation type="submission" date="2020-08" db="EMBL/GenBank/DDBJ databases">
        <title>Genome sequence of Diaphorobacter aerolatus KACC 16536T.</title>
        <authorList>
            <person name="Hyun D.-W."/>
            <person name="Bae J.-W."/>
        </authorList>
    </citation>
    <scope>NUCLEOTIDE SEQUENCE [LARGE SCALE GENOMIC DNA]</scope>
    <source>
        <strain evidence="14 15">KACC 16536</strain>
    </source>
</reference>
<evidence type="ECO:0000256" key="6">
    <source>
        <dbReference type="ARBA" id="ARBA00022692"/>
    </source>
</evidence>
<feature type="transmembrane region" description="Helical" evidence="11">
    <location>
        <begin position="20"/>
        <end position="43"/>
    </location>
</feature>
<dbReference type="Proteomes" id="UP000516028">
    <property type="component" value="Chromosome"/>
</dbReference>
<dbReference type="Gene3D" id="1.10.287.130">
    <property type="match status" value="1"/>
</dbReference>
<evidence type="ECO:0000256" key="5">
    <source>
        <dbReference type="ARBA" id="ARBA00022679"/>
    </source>
</evidence>
<dbReference type="GO" id="GO:0005886">
    <property type="term" value="C:plasma membrane"/>
    <property type="evidence" value="ECO:0007669"/>
    <property type="project" value="TreeGrafter"/>
</dbReference>
<gene>
    <name evidence="14" type="ORF">H9K75_18465</name>
</gene>
<keyword evidence="15" id="KW-1185">Reference proteome</keyword>
<dbReference type="PRINTS" id="PR00344">
    <property type="entry name" value="BCTRLSENSOR"/>
</dbReference>
<keyword evidence="4" id="KW-0597">Phosphoprotein</keyword>
<evidence type="ECO:0000256" key="9">
    <source>
        <dbReference type="ARBA" id="ARBA00023012"/>
    </source>
</evidence>
<keyword evidence="6 11" id="KW-0812">Transmembrane</keyword>
<dbReference type="Pfam" id="PF02518">
    <property type="entry name" value="HATPase_c"/>
    <property type="match status" value="1"/>
</dbReference>
<dbReference type="Gene3D" id="3.30.565.10">
    <property type="entry name" value="Histidine kinase-like ATPase, C-terminal domain"/>
    <property type="match status" value="1"/>
</dbReference>